<name>A0A8J3FSF7_9PSEU</name>
<keyword evidence="3 7" id="KW-0488">Methylation</keyword>
<dbReference type="Pfam" id="PF00472">
    <property type="entry name" value="RF-1"/>
    <property type="match status" value="1"/>
</dbReference>
<dbReference type="GO" id="GO:0016149">
    <property type="term" value="F:translation release factor activity, codon specific"/>
    <property type="evidence" value="ECO:0007669"/>
    <property type="project" value="UniProtKB-UniRule"/>
</dbReference>
<dbReference type="PANTHER" id="PTHR43804:SF7">
    <property type="entry name" value="LD18447P"/>
    <property type="match status" value="1"/>
</dbReference>
<comment type="caution">
    <text evidence="9">The sequence shown here is derived from an EMBL/GenBank/DDBJ whole genome shotgun (WGS) entry which is preliminary data.</text>
</comment>
<dbReference type="FunFam" id="3.30.160.20:FF:000004">
    <property type="entry name" value="Peptide chain release factor 1"/>
    <property type="match status" value="1"/>
</dbReference>
<evidence type="ECO:0000256" key="1">
    <source>
        <dbReference type="ARBA" id="ARBA00002986"/>
    </source>
</evidence>
<dbReference type="InterPro" id="IPR004373">
    <property type="entry name" value="RF-1"/>
</dbReference>
<organism evidence="9 10">
    <name type="scientific">Longimycelium tulufanense</name>
    <dbReference type="NCBI Taxonomy" id="907463"/>
    <lineage>
        <taxon>Bacteria</taxon>
        <taxon>Bacillati</taxon>
        <taxon>Actinomycetota</taxon>
        <taxon>Actinomycetes</taxon>
        <taxon>Pseudonocardiales</taxon>
        <taxon>Pseudonocardiaceae</taxon>
        <taxon>Longimycelium</taxon>
    </lineage>
</organism>
<evidence type="ECO:0000259" key="8">
    <source>
        <dbReference type="PROSITE" id="PS00745"/>
    </source>
</evidence>
<comment type="function">
    <text evidence="1 7">Peptide chain release factor 1 directs the termination of translation in response to the peptide chain termination codons UAG and UAA.</text>
</comment>
<dbReference type="NCBIfam" id="NF001859">
    <property type="entry name" value="PRK00591.1"/>
    <property type="match status" value="1"/>
</dbReference>
<dbReference type="Proteomes" id="UP000637578">
    <property type="component" value="Unassembled WGS sequence"/>
</dbReference>
<dbReference type="Pfam" id="PF03462">
    <property type="entry name" value="PCRF"/>
    <property type="match status" value="1"/>
</dbReference>
<feature type="domain" description="Prokaryotic-type class I peptide chain release factors" evidence="8">
    <location>
        <begin position="242"/>
        <end position="258"/>
    </location>
</feature>
<dbReference type="PROSITE" id="PS00745">
    <property type="entry name" value="RF_PROK_I"/>
    <property type="match status" value="1"/>
</dbReference>
<dbReference type="PANTHER" id="PTHR43804">
    <property type="entry name" value="LD18447P"/>
    <property type="match status" value="1"/>
</dbReference>
<dbReference type="GO" id="GO:0005737">
    <property type="term" value="C:cytoplasm"/>
    <property type="evidence" value="ECO:0007669"/>
    <property type="project" value="UniProtKB-SubCell"/>
</dbReference>
<dbReference type="AlphaFoldDB" id="A0A8J3FSF7"/>
<dbReference type="InterPro" id="IPR005139">
    <property type="entry name" value="PCRF"/>
</dbReference>
<dbReference type="InterPro" id="IPR045853">
    <property type="entry name" value="Pep_chain_release_fac_I_sf"/>
</dbReference>
<dbReference type="InterPro" id="IPR000352">
    <property type="entry name" value="Pep_chain_release_fac_I"/>
</dbReference>
<reference evidence="9" key="2">
    <citation type="submission" date="2020-09" db="EMBL/GenBank/DDBJ databases">
        <authorList>
            <person name="Sun Q."/>
            <person name="Zhou Y."/>
        </authorList>
    </citation>
    <scope>NUCLEOTIDE SEQUENCE</scope>
    <source>
        <strain evidence="9">CGMCC 4.5737</strain>
    </source>
</reference>
<dbReference type="InterPro" id="IPR050057">
    <property type="entry name" value="Prokaryotic/Mito_RF"/>
</dbReference>
<evidence type="ECO:0000313" key="10">
    <source>
        <dbReference type="Proteomes" id="UP000637578"/>
    </source>
</evidence>
<evidence type="ECO:0000256" key="7">
    <source>
        <dbReference type="HAMAP-Rule" id="MF_00093"/>
    </source>
</evidence>
<dbReference type="Gene3D" id="3.30.160.20">
    <property type="match status" value="1"/>
</dbReference>
<evidence type="ECO:0000256" key="5">
    <source>
        <dbReference type="ARBA" id="ARBA00022917"/>
    </source>
</evidence>
<evidence type="ECO:0000256" key="3">
    <source>
        <dbReference type="ARBA" id="ARBA00022481"/>
    </source>
</evidence>
<sequence>MSSKAAAAHAAARSADTATIARLFEEYAELERQLADPAVHAEAGRTRKLGRRYAELTPLVRTARELEQARADLAAARELAAEDPAFAAEAEQLAAAVPALQTRLTELLLPRDPHDGSDVIMEIKSGEGGEESALFAGDLLRMYTRYAERRGWKVEVLGSVESELGGYKDVTVAVKGRADVPPDQGVWARLKFEGGVHRVQRVPVTESQGRIHTSAAGVLVYPEPDDVEVEIDDRDLRIDVFRSSGHGGQSVNTTDSAVRITHLPTGVVVSCQNERSQLQNKARAMEVLRARLLAMAEEEAERQAADARRSQVRTVDRSERVRTYNFPENRISDHRVNYKAYNLDQVLDGDLDGVLDALATADRTERLAAAGRVNA</sequence>
<dbReference type="SUPFAM" id="SSF75620">
    <property type="entry name" value="Release factor"/>
    <property type="match status" value="1"/>
</dbReference>
<dbReference type="SMART" id="SM00937">
    <property type="entry name" value="PCRF"/>
    <property type="match status" value="1"/>
</dbReference>
<gene>
    <name evidence="7 9" type="primary">prfA</name>
    <name evidence="9" type="ORF">GCM10012275_02820</name>
</gene>
<dbReference type="RefSeq" id="WP_189052967.1">
    <property type="nucleotide sequence ID" value="NZ_BMMK01000001.1"/>
</dbReference>
<dbReference type="EMBL" id="BMMK01000001">
    <property type="protein sequence ID" value="GGM35028.1"/>
    <property type="molecule type" value="Genomic_DNA"/>
</dbReference>
<dbReference type="Gene3D" id="3.30.70.1660">
    <property type="match status" value="1"/>
</dbReference>
<comment type="subcellular location">
    <subcellularLocation>
        <location evidence="7">Cytoplasm</location>
    </subcellularLocation>
</comment>
<keyword evidence="4 7" id="KW-0963">Cytoplasm</keyword>
<dbReference type="FunFam" id="3.30.70.1660:FF:000002">
    <property type="entry name" value="Peptide chain release factor 1"/>
    <property type="match status" value="1"/>
</dbReference>
<comment type="PTM">
    <text evidence="7">Methylated by PrmC. Methylation increases the termination efficiency of RF1.</text>
</comment>
<evidence type="ECO:0000256" key="6">
    <source>
        <dbReference type="ARBA" id="ARBA00050039"/>
    </source>
</evidence>
<evidence type="ECO:0000256" key="2">
    <source>
        <dbReference type="ARBA" id="ARBA00010835"/>
    </source>
</evidence>
<keyword evidence="5 7" id="KW-0648">Protein biosynthesis</keyword>
<keyword evidence="10" id="KW-1185">Reference proteome</keyword>
<dbReference type="HAMAP" id="MF_00093">
    <property type="entry name" value="Rel_fac_1"/>
    <property type="match status" value="1"/>
</dbReference>
<comment type="similarity">
    <text evidence="2 7">Belongs to the prokaryotic/mitochondrial release factor family.</text>
</comment>
<evidence type="ECO:0000313" key="9">
    <source>
        <dbReference type="EMBL" id="GGM35028.1"/>
    </source>
</evidence>
<protein>
    <recommendedName>
        <fullName evidence="6 7">Peptide chain release factor 1</fullName>
        <shortName evidence="7">RF-1</shortName>
    </recommendedName>
</protein>
<proteinExistence type="inferred from homology"/>
<reference evidence="9" key="1">
    <citation type="journal article" date="2014" name="Int. J. Syst. Evol. Microbiol.">
        <title>Complete genome sequence of Corynebacterium casei LMG S-19264T (=DSM 44701T), isolated from a smear-ripened cheese.</title>
        <authorList>
            <consortium name="US DOE Joint Genome Institute (JGI-PGF)"/>
            <person name="Walter F."/>
            <person name="Albersmeier A."/>
            <person name="Kalinowski J."/>
            <person name="Ruckert C."/>
        </authorList>
    </citation>
    <scope>NUCLEOTIDE SEQUENCE</scope>
    <source>
        <strain evidence="9">CGMCC 4.5737</strain>
    </source>
</reference>
<dbReference type="Gene3D" id="6.10.140.1950">
    <property type="match status" value="1"/>
</dbReference>
<accession>A0A8J3FSF7</accession>
<dbReference type="NCBIfam" id="TIGR00019">
    <property type="entry name" value="prfA"/>
    <property type="match status" value="1"/>
</dbReference>
<feature type="modified residue" description="N5-methylglutamine" evidence="7">
    <location>
        <position position="249"/>
    </location>
</feature>
<evidence type="ECO:0000256" key="4">
    <source>
        <dbReference type="ARBA" id="ARBA00022490"/>
    </source>
</evidence>